<dbReference type="GO" id="GO:0015562">
    <property type="term" value="F:efflux transmembrane transporter activity"/>
    <property type="evidence" value="ECO:0007669"/>
    <property type="project" value="InterPro"/>
</dbReference>
<dbReference type="Gene3D" id="1.20.1600.10">
    <property type="entry name" value="Outer membrane efflux proteins (OEP)"/>
    <property type="match status" value="1"/>
</dbReference>
<comment type="subcellular location">
    <subcellularLocation>
        <location evidence="2">Cell membrane</location>
        <topology evidence="2">Lipid-anchor</topology>
    </subcellularLocation>
</comment>
<dbReference type="InterPro" id="IPR003423">
    <property type="entry name" value="OMP_efflux"/>
</dbReference>
<dbReference type="Proteomes" id="UP000004892">
    <property type="component" value="Unassembled WGS sequence"/>
</dbReference>
<evidence type="ECO:0000313" key="3">
    <source>
        <dbReference type="EMBL" id="EHP46499.1"/>
    </source>
</evidence>
<keyword evidence="2 3" id="KW-0449">Lipoprotein</keyword>
<keyword evidence="2" id="KW-0472">Membrane</keyword>
<keyword evidence="2" id="KW-0564">Palmitate</keyword>
<accession>H1DI87</accession>
<dbReference type="AlphaFoldDB" id="H1DI87"/>
<dbReference type="PROSITE" id="PS51257">
    <property type="entry name" value="PROKAR_LIPOPROTEIN"/>
    <property type="match status" value="1"/>
</dbReference>
<dbReference type="Pfam" id="PF02321">
    <property type="entry name" value="OEP"/>
    <property type="match status" value="2"/>
</dbReference>
<dbReference type="PATRIC" id="fig|742817.3.peg.2264"/>
<sequence length="456" mass="51352">MKQIYLIGISCILLGILLSSCKLGKEYVRPELNLPADFEKGQTIDSVSVSELKWWDLYTDTVLQGLIRKALLYNKDMQMAVARIKETEASKRIAKADLFPKVDIKVSGQRDYDYTPENIFEAKGLLSWEIDLWGKLRWGNQAAIAEYLQSVEGQRALQMTIVAQVAQAYFELSALDEELKIVRQTLEARKEGVHLAKLRYEGGMTSETSLRQAQVELARTATLVPDLERKIHLKENDISLLTGQYPGQIGRGEGILKQNLPRTLPTGLPSTLLERRPDIREAEFKLRAAHAKAGLQYTSLFPKIPLSAQYGLENNQWEGFFQSPFFFLGGQILAPLFNMGKNRAQLKAARAVAEREGYAYEKVVLTAFKEVNDALVSSRKIEAIRESRDSLEEAARSYLELANLQYINGVIGYIDVLDAQRGYFDAQIGLNNAVRDELIAIVNLYKVLGGGWEPQE</sequence>
<dbReference type="RefSeq" id="WP_009137263.1">
    <property type="nucleotide sequence ID" value="NZ_JH594596.1"/>
</dbReference>
<comment type="similarity">
    <text evidence="1 2">Belongs to the outer membrane factor (OMF) (TC 1.B.17) family.</text>
</comment>
<dbReference type="SUPFAM" id="SSF56954">
    <property type="entry name" value="Outer membrane efflux proteins (OEP)"/>
    <property type="match status" value="1"/>
</dbReference>
<dbReference type="GeneID" id="98069670"/>
<gene>
    <name evidence="3" type="ORF">HMPREF9449_02116</name>
</gene>
<organism evidence="3 4">
    <name type="scientific">Odoribacter laneus YIT 12061</name>
    <dbReference type="NCBI Taxonomy" id="742817"/>
    <lineage>
        <taxon>Bacteria</taxon>
        <taxon>Pseudomonadati</taxon>
        <taxon>Bacteroidota</taxon>
        <taxon>Bacteroidia</taxon>
        <taxon>Bacteroidales</taxon>
        <taxon>Odoribacteraceae</taxon>
        <taxon>Odoribacter</taxon>
    </lineage>
</organism>
<dbReference type="Gene3D" id="2.20.200.10">
    <property type="entry name" value="Outer membrane efflux proteins (OEP)"/>
    <property type="match status" value="1"/>
</dbReference>
<keyword evidence="2" id="KW-1134">Transmembrane beta strand</keyword>
<dbReference type="HOGENOM" id="CLU_012817_13_3_10"/>
<reference evidence="3 4" key="1">
    <citation type="submission" date="2012-01" db="EMBL/GenBank/DDBJ databases">
        <title>The Genome Sequence of Odoribacter laneus YIT 12061.</title>
        <authorList>
            <consortium name="The Broad Institute Genome Sequencing Platform"/>
            <person name="Earl A."/>
            <person name="Ward D."/>
            <person name="Feldgarden M."/>
            <person name="Gevers D."/>
            <person name="Morotomi M."/>
            <person name="Young S.K."/>
            <person name="Zeng Q."/>
            <person name="Gargeya S."/>
            <person name="Fitzgerald M."/>
            <person name="Haas B."/>
            <person name="Abouelleil A."/>
            <person name="Alvarado L."/>
            <person name="Arachchi H.M."/>
            <person name="Berlin A."/>
            <person name="Chapman S.B."/>
            <person name="Gearin G."/>
            <person name="Goldberg J."/>
            <person name="Griggs A."/>
            <person name="Gujja S."/>
            <person name="Hansen M."/>
            <person name="Heiman D."/>
            <person name="Howarth C."/>
            <person name="Larimer J."/>
            <person name="Lui A."/>
            <person name="MacDonald P.J.P."/>
            <person name="McCowen C."/>
            <person name="Montmayeur A."/>
            <person name="Murphy C."/>
            <person name="Neiman D."/>
            <person name="Pearson M."/>
            <person name="Priest M."/>
            <person name="Roberts A."/>
            <person name="Saif S."/>
            <person name="Shea T."/>
            <person name="Sisk P."/>
            <person name="Stolte C."/>
            <person name="Sykes S."/>
            <person name="Wortman J."/>
            <person name="Nusbaum C."/>
            <person name="Birren B."/>
        </authorList>
    </citation>
    <scope>NUCLEOTIDE SEQUENCE [LARGE SCALE GENOMIC DNA]</scope>
    <source>
        <strain evidence="3 4">YIT 12061</strain>
    </source>
</reference>
<dbReference type="EMBL" id="ADMC01000025">
    <property type="protein sequence ID" value="EHP46499.1"/>
    <property type="molecule type" value="Genomic_DNA"/>
</dbReference>
<proteinExistence type="inferred from homology"/>
<evidence type="ECO:0000313" key="4">
    <source>
        <dbReference type="Proteomes" id="UP000004892"/>
    </source>
</evidence>
<dbReference type="eggNOG" id="COG1538">
    <property type="taxonomic scope" value="Bacteria"/>
</dbReference>
<comment type="caution">
    <text evidence="3">The sequence shown here is derived from an EMBL/GenBank/DDBJ whole genome shotgun (WGS) entry which is preliminary data.</text>
</comment>
<dbReference type="GO" id="GO:0005886">
    <property type="term" value="C:plasma membrane"/>
    <property type="evidence" value="ECO:0007669"/>
    <property type="project" value="UniProtKB-SubCell"/>
</dbReference>
<name>H1DI87_9BACT</name>
<dbReference type="InterPro" id="IPR010131">
    <property type="entry name" value="MdtP/NodT-like"/>
</dbReference>
<protein>
    <submittedName>
        <fullName evidence="3">NodT family efflux transporter, outer membrane factor (OMF) lipoprotein</fullName>
    </submittedName>
</protein>
<keyword evidence="4" id="KW-1185">Reference proteome</keyword>
<evidence type="ECO:0000256" key="2">
    <source>
        <dbReference type="RuleBase" id="RU362097"/>
    </source>
</evidence>
<dbReference type="STRING" id="742817.HMPREF9449_02116"/>
<keyword evidence="2" id="KW-0812">Transmembrane</keyword>
<dbReference type="PANTHER" id="PTHR30203:SF33">
    <property type="entry name" value="BLR4455 PROTEIN"/>
    <property type="match status" value="1"/>
</dbReference>
<dbReference type="PANTHER" id="PTHR30203">
    <property type="entry name" value="OUTER MEMBRANE CATION EFFLUX PROTEIN"/>
    <property type="match status" value="1"/>
</dbReference>
<evidence type="ECO:0000256" key="1">
    <source>
        <dbReference type="ARBA" id="ARBA00007613"/>
    </source>
</evidence>
<dbReference type="NCBIfam" id="TIGR01845">
    <property type="entry name" value="outer_NodT"/>
    <property type="match status" value="1"/>
</dbReference>